<evidence type="ECO:0000313" key="3">
    <source>
        <dbReference type="Proteomes" id="UP001141458"/>
    </source>
</evidence>
<protein>
    <submittedName>
        <fullName evidence="2">Uncharacterized protein</fullName>
    </submittedName>
</protein>
<feature type="compositionally biased region" description="Basic and acidic residues" evidence="1">
    <location>
        <begin position="51"/>
        <end position="77"/>
    </location>
</feature>
<dbReference type="Proteomes" id="UP001141458">
    <property type="component" value="Unassembled WGS sequence"/>
</dbReference>
<dbReference type="AlphaFoldDB" id="A0A9X3HCB7"/>
<feature type="region of interest" description="Disordered" evidence="1">
    <location>
        <begin position="37"/>
        <end position="77"/>
    </location>
</feature>
<accession>A0A9X3HCB7</accession>
<comment type="caution">
    <text evidence="2">The sequence shown here is derived from an EMBL/GenBank/DDBJ whole genome shotgun (WGS) entry which is preliminary data.</text>
</comment>
<dbReference type="EMBL" id="JANDZV010000009">
    <property type="protein sequence ID" value="MCZ7408244.1"/>
    <property type="molecule type" value="Genomic_DNA"/>
</dbReference>
<proteinExistence type="predicted"/>
<name>A0A9X3HCB7_9FIRM</name>
<dbReference type="RefSeq" id="WP_269721259.1">
    <property type="nucleotide sequence ID" value="NZ_CP101408.1"/>
</dbReference>
<evidence type="ECO:0000313" key="2">
    <source>
        <dbReference type="EMBL" id="MCZ7408244.1"/>
    </source>
</evidence>
<evidence type="ECO:0000256" key="1">
    <source>
        <dbReference type="SAM" id="MobiDB-lite"/>
    </source>
</evidence>
<sequence>MKENSNKRMLSLLLVFFMLLNLFVPIIGVHAENTYTNKDKNVEKTVTSSKTETDSNSIKKESIKEADDSNAEKSKKN</sequence>
<organism evidence="2 3">
    <name type="scientific">Parvimonas micra</name>
    <dbReference type="NCBI Taxonomy" id="33033"/>
    <lineage>
        <taxon>Bacteria</taxon>
        <taxon>Bacillati</taxon>
        <taxon>Bacillota</taxon>
        <taxon>Tissierellia</taxon>
        <taxon>Tissierellales</taxon>
        <taxon>Peptoniphilaceae</taxon>
        <taxon>Parvimonas</taxon>
    </lineage>
</organism>
<reference evidence="2" key="1">
    <citation type="submission" date="2022-07" db="EMBL/GenBank/DDBJ databases">
        <title>Parvimonas micra travels from the subgingival sulcus of the human oral cavity to the colorectal adenocarcinoma.</title>
        <authorList>
            <person name="Conde-Perez K."/>
            <person name="Buetas E."/>
            <person name="Aja-Macaya P."/>
            <person name="Martin-De Arribas E."/>
            <person name="Iglesias-Corras I."/>
            <person name="Trigo-Tasende N."/>
            <person name="Nasser-Ali M."/>
            <person name="Estevez L.S."/>
            <person name="Rumbo-Feal S."/>
            <person name="Otero-Alen B."/>
            <person name="Noguera J.F."/>
            <person name="Concha A."/>
            <person name="Pardinas-Lopez S."/>
            <person name="Carda-Dieguez M."/>
            <person name="Gomez-Randulfe I."/>
            <person name="Martinez-Lago N."/>
            <person name="Ladra S."/>
            <person name="Aparicio L.A."/>
            <person name="Bou G."/>
            <person name="Mira A."/>
            <person name="Vallejo J.A."/>
            <person name="Poza M."/>
        </authorList>
    </citation>
    <scope>NUCLEOTIDE SEQUENCE</scope>
    <source>
        <strain evidence="2">PM79KC-AC-4</strain>
    </source>
</reference>
<gene>
    <name evidence="2" type="ORF">NND69_07765</name>
</gene>